<comment type="caution">
    <text evidence="1">The sequence shown here is derived from an EMBL/GenBank/DDBJ whole genome shotgun (WGS) entry which is preliminary data.</text>
</comment>
<dbReference type="Proteomes" id="UP000289437">
    <property type="component" value="Unassembled WGS sequence"/>
</dbReference>
<sequence>MSTADRRTREAIITRKGKTATDAVDAAREEIALTLFKGWPRRDFDELVRLMRMLADRLNETPGGHAR</sequence>
<dbReference type="EMBL" id="RDSM01000002">
    <property type="protein sequence ID" value="RXH56664.1"/>
    <property type="molecule type" value="Genomic_DNA"/>
</dbReference>
<proteinExistence type="predicted"/>
<reference evidence="2" key="2">
    <citation type="submission" date="2019-02" db="EMBL/GenBank/DDBJ databases">
        <title>Granulicella sibirica sp. nov., a psychrotolerant acidobacterium isolated from an organic soil layer in forested tundra, West Siberia.</title>
        <authorList>
            <person name="Oshkin I.Y."/>
            <person name="Kulichevskaya I.S."/>
            <person name="Rijpstra W.I.C."/>
            <person name="Sinninghe Damste J.S."/>
            <person name="Rakitin A.L."/>
            <person name="Ravin N.V."/>
            <person name="Dedysh S.N."/>
        </authorList>
    </citation>
    <scope>NUCLEOTIDE SEQUENCE [LARGE SCALE GENOMIC DNA]</scope>
    <source>
        <strain evidence="2">AF10</strain>
    </source>
</reference>
<dbReference type="Gene3D" id="1.10.10.10">
    <property type="entry name" value="Winged helix-like DNA-binding domain superfamily/Winged helix DNA-binding domain"/>
    <property type="match status" value="1"/>
</dbReference>
<evidence type="ECO:0000313" key="1">
    <source>
        <dbReference type="EMBL" id="RXH56664.1"/>
    </source>
</evidence>
<keyword evidence="2" id="KW-1185">Reference proteome</keyword>
<protein>
    <submittedName>
        <fullName evidence="1">Transcriptional regulator, MarR family</fullName>
    </submittedName>
</protein>
<name>A0A4V1L5R3_9BACT</name>
<dbReference type="InterPro" id="IPR036388">
    <property type="entry name" value="WH-like_DNA-bd_sf"/>
</dbReference>
<evidence type="ECO:0000313" key="2">
    <source>
        <dbReference type="Proteomes" id="UP000289437"/>
    </source>
</evidence>
<reference evidence="1 2" key="1">
    <citation type="submission" date="2018-11" db="EMBL/GenBank/DDBJ databases">
        <authorList>
            <person name="Mardanov A.V."/>
            <person name="Ravin N.V."/>
            <person name="Dedysh S.N."/>
        </authorList>
    </citation>
    <scope>NUCLEOTIDE SEQUENCE [LARGE SCALE GENOMIC DNA]</scope>
    <source>
        <strain evidence="1 2">AF10</strain>
    </source>
</reference>
<dbReference type="InterPro" id="IPR036390">
    <property type="entry name" value="WH_DNA-bd_sf"/>
</dbReference>
<gene>
    <name evidence="1" type="ORF">GRAN_3521</name>
</gene>
<organism evidence="1 2">
    <name type="scientific">Granulicella sibirica</name>
    <dbReference type="NCBI Taxonomy" id="2479048"/>
    <lineage>
        <taxon>Bacteria</taxon>
        <taxon>Pseudomonadati</taxon>
        <taxon>Acidobacteriota</taxon>
        <taxon>Terriglobia</taxon>
        <taxon>Terriglobales</taxon>
        <taxon>Acidobacteriaceae</taxon>
        <taxon>Granulicella</taxon>
    </lineage>
</organism>
<accession>A0A4V1L5R3</accession>
<dbReference type="AlphaFoldDB" id="A0A4V1L5R3"/>
<dbReference type="SUPFAM" id="SSF46785">
    <property type="entry name" value="Winged helix' DNA-binding domain"/>
    <property type="match status" value="1"/>
</dbReference>